<dbReference type="InterPro" id="IPR036922">
    <property type="entry name" value="Rieske_2Fe-2S_sf"/>
</dbReference>
<keyword evidence="2" id="KW-0479">Metal-binding</keyword>
<dbReference type="CDD" id="cd03467">
    <property type="entry name" value="Rieske"/>
    <property type="match status" value="1"/>
</dbReference>
<feature type="domain" description="Rieske" evidence="7">
    <location>
        <begin position="43"/>
        <end position="136"/>
    </location>
</feature>
<evidence type="ECO:0000256" key="1">
    <source>
        <dbReference type="ARBA" id="ARBA00022714"/>
    </source>
</evidence>
<dbReference type="InterPro" id="IPR006311">
    <property type="entry name" value="TAT_signal"/>
</dbReference>
<evidence type="ECO:0000259" key="7">
    <source>
        <dbReference type="PROSITE" id="PS51296"/>
    </source>
</evidence>
<name>A0A9W6NLK9_9ACTN</name>
<feature type="chain" id="PRO_5040771184" description="Rieske domain-containing protein" evidence="6">
    <location>
        <begin position="24"/>
        <end position="138"/>
    </location>
</feature>
<dbReference type="InterPro" id="IPR017941">
    <property type="entry name" value="Rieske_2Fe-2S"/>
</dbReference>
<sequence length="138" mass="13769">MSETTRRAVLAGAAGVTAVSVLAACGDDSGSDSTASSGSTPGGPIAKKADIPVGGGKIVSADGGTVITQPEAGTYKAFTAICTHQNCVVTSVADNTIDCKCHGSSFSAKDGSVTNKPATAPLKEKTLRFEGDDIYVTK</sequence>
<feature type="compositionally biased region" description="Low complexity" evidence="5">
    <location>
        <begin position="30"/>
        <end position="44"/>
    </location>
</feature>
<dbReference type="AlphaFoldDB" id="A0A9W6NLK9"/>
<evidence type="ECO:0000313" key="9">
    <source>
        <dbReference type="Proteomes" id="UP001143480"/>
    </source>
</evidence>
<feature type="region of interest" description="Disordered" evidence="5">
    <location>
        <begin position="30"/>
        <end position="49"/>
    </location>
</feature>
<keyword evidence="9" id="KW-1185">Reference proteome</keyword>
<feature type="signal peptide" evidence="6">
    <location>
        <begin position="1"/>
        <end position="23"/>
    </location>
</feature>
<dbReference type="Proteomes" id="UP001143480">
    <property type="component" value="Unassembled WGS sequence"/>
</dbReference>
<evidence type="ECO:0000256" key="5">
    <source>
        <dbReference type="SAM" id="MobiDB-lite"/>
    </source>
</evidence>
<reference evidence="8" key="1">
    <citation type="journal article" date="2014" name="Int. J. Syst. Evol. Microbiol.">
        <title>Complete genome sequence of Corynebacterium casei LMG S-19264T (=DSM 44701T), isolated from a smear-ripened cheese.</title>
        <authorList>
            <consortium name="US DOE Joint Genome Institute (JGI-PGF)"/>
            <person name="Walter F."/>
            <person name="Albersmeier A."/>
            <person name="Kalinowski J."/>
            <person name="Ruckert C."/>
        </authorList>
    </citation>
    <scope>NUCLEOTIDE SEQUENCE</scope>
    <source>
        <strain evidence="8">VKM Ac-1321</strain>
    </source>
</reference>
<protein>
    <recommendedName>
        <fullName evidence="7">Rieske domain-containing protein</fullName>
    </recommendedName>
</protein>
<dbReference type="RefSeq" id="WP_223102184.1">
    <property type="nucleotide sequence ID" value="NZ_BAAAXA010000003.1"/>
</dbReference>
<dbReference type="SUPFAM" id="SSF50022">
    <property type="entry name" value="ISP domain"/>
    <property type="match status" value="1"/>
</dbReference>
<evidence type="ECO:0000256" key="3">
    <source>
        <dbReference type="ARBA" id="ARBA00023004"/>
    </source>
</evidence>
<dbReference type="EMBL" id="BSFP01000014">
    <property type="protein sequence ID" value="GLL01213.1"/>
    <property type="molecule type" value="Genomic_DNA"/>
</dbReference>
<dbReference type="GO" id="GO:0051537">
    <property type="term" value="F:2 iron, 2 sulfur cluster binding"/>
    <property type="evidence" value="ECO:0007669"/>
    <property type="project" value="UniProtKB-KW"/>
</dbReference>
<dbReference type="FunFam" id="2.102.10.10:FF:000016">
    <property type="entry name" value="Nitrite reductase/ring-hydroxylating ferredoxin subunit"/>
    <property type="match status" value="1"/>
</dbReference>
<accession>A0A9W6NLK9</accession>
<evidence type="ECO:0000256" key="2">
    <source>
        <dbReference type="ARBA" id="ARBA00022723"/>
    </source>
</evidence>
<gene>
    <name evidence="8" type="ORF">GCM10017581_029540</name>
</gene>
<evidence type="ECO:0000256" key="4">
    <source>
        <dbReference type="ARBA" id="ARBA00023014"/>
    </source>
</evidence>
<dbReference type="PROSITE" id="PS51296">
    <property type="entry name" value="RIESKE"/>
    <property type="match status" value="1"/>
</dbReference>
<dbReference type="Pfam" id="PF00355">
    <property type="entry name" value="Rieske"/>
    <property type="match status" value="1"/>
</dbReference>
<evidence type="ECO:0000256" key="6">
    <source>
        <dbReference type="SAM" id="SignalP"/>
    </source>
</evidence>
<dbReference type="Gene3D" id="2.102.10.10">
    <property type="entry name" value="Rieske [2Fe-2S] iron-sulphur domain"/>
    <property type="match status" value="1"/>
</dbReference>
<organism evidence="8 9">
    <name type="scientific">Dactylosporangium matsuzakiense</name>
    <dbReference type="NCBI Taxonomy" id="53360"/>
    <lineage>
        <taxon>Bacteria</taxon>
        <taxon>Bacillati</taxon>
        <taxon>Actinomycetota</taxon>
        <taxon>Actinomycetes</taxon>
        <taxon>Micromonosporales</taxon>
        <taxon>Micromonosporaceae</taxon>
        <taxon>Dactylosporangium</taxon>
    </lineage>
</organism>
<dbReference type="PROSITE" id="PS51257">
    <property type="entry name" value="PROKAR_LIPOPROTEIN"/>
    <property type="match status" value="1"/>
</dbReference>
<evidence type="ECO:0000313" key="8">
    <source>
        <dbReference type="EMBL" id="GLL01213.1"/>
    </source>
</evidence>
<proteinExistence type="predicted"/>
<reference evidence="8" key="2">
    <citation type="submission" date="2023-01" db="EMBL/GenBank/DDBJ databases">
        <authorList>
            <person name="Sun Q."/>
            <person name="Evtushenko L."/>
        </authorList>
    </citation>
    <scope>NUCLEOTIDE SEQUENCE</scope>
    <source>
        <strain evidence="8">VKM Ac-1321</strain>
    </source>
</reference>
<dbReference type="GO" id="GO:0004497">
    <property type="term" value="F:monooxygenase activity"/>
    <property type="evidence" value="ECO:0007669"/>
    <property type="project" value="UniProtKB-ARBA"/>
</dbReference>
<dbReference type="PROSITE" id="PS51318">
    <property type="entry name" value="TAT"/>
    <property type="match status" value="1"/>
</dbReference>
<keyword evidence="4" id="KW-0411">Iron-sulfur</keyword>
<comment type="caution">
    <text evidence="8">The sequence shown here is derived from an EMBL/GenBank/DDBJ whole genome shotgun (WGS) entry which is preliminary data.</text>
</comment>
<keyword evidence="1" id="KW-0001">2Fe-2S</keyword>
<dbReference type="GO" id="GO:0046872">
    <property type="term" value="F:metal ion binding"/>
    <property type="evidence" value="ECO:0007669"/>
    <property type="project" value="UniProtKB-KW"/>
</dbReference>
<keyword evidence="3" id="KW-0408">Iron</keyword>
<keyword evidence="6" id="KW-0732">Signal</keyword>
<dbReference type="GO" id="GO:0016705">
    <property type="term" value="F:oxidoreductase activity, acting on paired donors, with incorporation or reduction of molecular oxygen"/>
    <property type="evidence" value="ECO:0007669"/>
    <property type="project" value="UniProtKB-ARBA"/>
</dbReference>